<dbReference type="PANTHER" id="PTHR12809">
    <property type="entry name" value="MEDIATOR COMPLEX SUBUNIT"/>
    <property type="match status" value="1"/>
</dbReference>
<dbReference type="InterPro" id="IPR013947">
    <property type="entry name" value="Mediator_Med14"/>
</dbReference>
<proteinExistence type="predicted"/>
<dbReference type="GO" id="GO:0003712">
    <property type="term" value="F:transcription coregulator activity"/>
    <property type="evidence" value="ECO:0007669"/>
    <property type="project" value="InterPro"/>
</dbReference>
<accession>A0A915E459</accession>
<dbReference type="Proteomes" id="UP000887574">
    <property type="component" value="Unplaced"/>
</dbReference>
<evidence type="ECO:0000256" key="1">
    <source>
        <dbReference type="SAM" id="MobiDB-lite"/>
    </source>
</evidence>
<evidence type="ECO:0000313" key="2">
    <source>
        <dbReference type="Proteomes" id="UP000887574"/>
    </source>
</evidence>
<dbReference type="GO" id="GO:0016592">
    <property type="term" value="C:mediator complex"/>
    <property type="evidence" value="ECO:0007669"/>
    <property type="project" value="InterPro"/>
</dbReference>
<evidence type="ECO:0000313" key="3">
    <source>
        <dbReference type="WBParaSite" id="jg26515"/>
    </source>
</evidence>
<reference evidence="3" key="1">
    <citation type="submission" date="2022-11" db="UniProtKB">
        <authorList>
            <consortium name="WormBaseParasite"/>
        </authorList>
    </citation>
    <scope>IDENTIFICATION</scope>
</reference>
<dbReference type="WBParaSite" id="jg26515">
    <property type="protein sequence ID" value="jg26515"/>
    <property type="gene ID" value="jg26515"/>
</dbReference>
<dbReference type="GO" id="GO:0070847">
    <property type="term" value="C:core mediator complex"/>
    <property type="evidence" value="ECO:0007669"/>
    <property type="project" value="TreeGrafter"/>
</dbReference>
<name>A0A915E459_9BILA</name>
<feature type="compositionally biased region" description="Pro residues" evidence="1">
    <location>
        <begin position="159"/>
        <end position="171"/>
    </location>
</feature>
<protein>
    <submittedName>
        <fullName evidence="3">Uncharacterized protein</fullName>
    </submittedName>
</protein>
<dbReference type="AlphaFoldDB" id="A0A915E459"/>
<dbReference type="PANTHER" id="PTHR12809:SF2">
    <property type="entry name" value="MEDIATOR OF RNA POLYMERASE II TRANSCRIPTION SUBUNIT 14"/>
    <property type="match status" value="1"/>
</dbReference>
<feature type="region of interest" description="Disordered" evidence="1">
    <location>
        <begin position="141"/>
        <end position="171"/>
    </location>
</feature>
<dbReference type="GO" id="GO:0006357">
    <property type="term" value="P:regulation of transcription by RNA polymerase II"/>
    <property type="evidence" value="ECO:0007669"/>
    <property type="project" value="InterPro"/>
</dbReference>
<sequence length="171" mass="19576">MFSWKPKIIREKTTIKEQYTINFGQTATSRKKRRWNPHICVAHHLAEKFNRDKDLSQLVQYLISTSESLESIYNFNAAVPVELQSNLTMLNDTTLRLTYGGTHLEFLLLSDNQVAIRDCSRPTYSSNTSFEAFWRKQMEDTHPVLPSTSSAQDNDKPNSPKPRGPSSPTTP</sequence>
<keyword evidence="2" id="KW-1185">Reference proteome</keyword>
<organism evidence="2 3">
    <name type="scientific">Ditylenchus dipsaci</name>
    <dbReference type="NCBI Taxonomy" id="166011"/>
    <lineage>
        <taxon>Eukaryota</taxon>
        <taxon>Metazoa</taxon>
        <taxon>Ecdysozoa</taxon>
        <taxon>Nematoda</taxon>
        <taxon>Chromadorea</taxon>
        <taxon>Rhabditida</taxon>
        <taxon>Tylenchina</taxon>
        <taxon>Tylenchomorpha</taxon>
        <taxon>Sphaerularioidea</taxon>
        <taxon>Anguinidae</taxon>
        <taxon>Anguininae</taxon>
        <taxon>Ditylenchus</taxon>
    </lineage>
</organism>